<keyword evidence="1 4" id="KW-0808">Transferase</keyword>
<dbReference type="EMBL" id="CP031158">
    <property type="protein sequence ID" value="AXG99470.1"/>
    <property type="molecule type" value="Genomic_DNA"/>
</dbReference>
<keyword evidence="2 4" id="KW-0012">Acyltransferase</keyword>
<evidence type="ECO:0000259" key="3">
    <source>
        <dbReference type="SMART" id="SM00563"/>
    </source>
</evidence>
<dbReference type="SUPFAM" id="SSF69593">
    <property type="entry name" value="Glycerol-3-phosphate (1)-acyltransferase"/>
    <property type="match status" value="1"/>
</dbReference>
<dbReference type="STRING" id="1288484.GCA_000348665_01589"/>
<evidence type="ECO:0000256" key="2">
    <source>
        <dbReference type="ARBA" id="ARBA00023315"/>
    </source>
</evidence>
<evidence type="ECO:0000313" key="4">
    <source>
        <dbReference type="EMBL" id="AXG99470.1"/>
    </source>
</evidence>
<dbReference type="CDD" id="cd07988">
    <property type="entry name" value="LPLAT_ABO13168-like"/>
    <property type="match status" value="1"/>
</dbReference>
<dbReference type="PANTHER" id="PTHR10434:SF9">
    <property type="entry name" value="PHOSPHOLIPID_GLYCEROL ACYLTRANSFERASE DOMAIN-CONTAINING PROTEIN"/>
    <property type="match status" value="1"/>
</dbReference>
<dbReference type="AlphaFoldDB" id="A0A345IIE8"/>
<dbReference type="SMART" id="SM00563">
    <property type="entry name" value="PlsC"/>
    <property type="match status" value="1"/>
</dbReference>
<dbReference type="Pfam" id="PF01553">
    <property type="entry name" value="Acyltransferase"/>
    <property type="match status" value="1"/>
</dbReference>
<dbReference type="InterPro" id="IPR002123">
    <property type="entry name" value="Plipid/glycerol_acylTrfase"/>
</dbReference>
<gene>
    <name evidence="4" type="ORF">DVJ83_10395</name>
</gene>
<dbReference type="GO" id="GO:0003841">
    <property type="term" value="F:1-acylglycerol-3-phosphate O-acyltransferase activity"/>
    <property type="evidence" value="ECO:0007669"/>
    <property type="project" value="TreeGrafter"/>
</dbReference>
<dbReference type="Proteomes" id="UP000253744">
    <property type="component" value="Chromosome"/>
</dbReference>
<reference evidence="4 5" key="1">
    <citation type="submission" date="2018-07" db="EMBL/GenBank/DDBJ databases">
        <title>Complete Genome and Methylome Analysis of Deinococcus wulumuqiensis NEB 479.</title>
        <authorList>
            <person name="Fomenkov A."/>
            <person name="Luyten Y."/>
            <person name="Vincze T."/>
            <person name="Anton B.P."/>
            <person name="Clark T."/>
            <person name="Roberts R.J."/>
            <person name="Morgan R.D."/>
        </authorList>
    </citation>
    <scope>NUCLEOTIDE SEQUENCE [LARGE SCALE GENOMIC DNA]</scope>
    <source>
        <strain evidence="4 5">NEB 479</strain>
    </source>
</reference>
<feature type="domain" description="Phospholipid/glycerol acyltransferase" evidence="3">
    <location>
        <begin position="39"/>
        <end position="152"/>
    </location>
</feature>
<organism evidence="4 5">
    <name type="scientific">Deinococcus wulumuqiensis</name>
    <dbReference type="NCBI Taxonomy" id="980427"/>
    <lineage>
        <taxon>Bacteria</taxon>
        <taxon>Thermotogati</taxon>
        <taxon>Deinococcota</taxon>
        <taxon>Deinococci</taxon>
        <taxon>Deinococcales</taxon>
        <taxon>Deinococcaceae</taxon>
        <taxon>Deinococcus</taxon>
    </lineage>
</organism>
<proteinExistence type="predicted"/>
<evidence type="ECO:0000313" key="5">
    <source>
        <dbReference type="Proteomes" id="UP000253744"/>
    </source>
</evidence>
<accession>A0A345IIE8</accession>
<dbReference type="GO" id="GO:0006654">
    <property type="term" value="P:phosphatidic acid biosynthetic process"/>
    <property type="evidence" value="ECO:0007669"/>
    <property type="project" value="TreeGrafter"/>
</dbReference>
<evidence type="ECO:0000256" key="1">
    <source>
        <dbReference type="ARBA" id="ARBA00022679"/>
    </source>
</evidence>
<dbReference type="KEGG" id="dwu:DVJ83_10395"/>
<dbReference type="PANTHER" id="PTHR10434">
    <property type="entry name" value="1-ACYL-SN-GLYCEROL-3-PHOSPHATE ACYLTRANSFERASE"/>
    <property type="match status" value="1"/>
</dbReference>
<protein>
    <submittedName>
        <fullName evidence="4">Glycerol acyltransferase</fullName>
    </submittedName>
</protein>
<sequence>MSPTWMNRPHTLGSRVALACLRLGGWTPLLAPAPGPRFVAPAAPHTANADFWVGLFWKWATRTPVHFVGKHTLFRFPLGVFMRAVGGIPINRDRQGGNFVDAVVEVIRREPEIVLVVAPEGTRARADYWKTGFYYMALEAGVPLGVVALDWSRKQVGVVGYVTPSGDIDADFAEIRRLLEGVRGKHPQFETPAFPRPAGSRPPA</sequence>
<name>A0A345IIE8_9DEIO</name>